<dbReference type="EMBL" id="FNGV01000003">
    <property type="protein sequence ID" value="SDL81668.1"/>
    <property type="molecule type" value="Genomic_DNA"/>
</dbReference>
<organism evidence="2 3">
    <name type="scientific">Kriegella aquimaris</name>
    <dbReference type="NCBI Taxonomy" id="192904"/>
    <lineage>
        <taxon>Bacteria</taxon>
        <taxon>Pseudomonadati</taxon>
        <taxon>Bacteroidota</taxon>
        <taxon>Flavobacteriia</taxon>
        <taxon>Flavobacteriales</taxon>
        <taxon>Flavobacteriaceae</taxon>
        <taxon>Kriegella</taxon>
    </lineage>
</organism>
<dbReference type="PROSITE" id="PS51257">
    <property type="entry name" value="PROKAR_LIPOPROTEIN"/>
    <property type="match status" value="1"/>
</dbReference>
<protein>
    <submittedName>
        <fullName evidence="2">Starch-binding associating with outer membrane</fullName>
    </submittedName>
</protein>
<evidence type="ECO:0000313" key="2">
    <source>
        <dbReference type="EMBL" id="SDL81668.1"/>
    </source>
</evidence>
<proteinExistence type="predicted"/>
<evidence type="ECO:0000313" key="3">
    <source>
        <dbReference type="Proteomes" id="UP000199440"/>
    </source>
</evidence>
<dbReference type="InterPro" id="IPR041662">
    <property type="entry name" value="SusD-like_2"/>
</dbReference>
<dbReference type="SUPFAM" id="SSF48452">
    <property type="entry name" value="TPR-like"/>
    <property type="match status" value="1"/>
</dbReference>
<accession>A0A1G9N5B5</accession>
<dbReference type="STRING" id="192904.SAMN04488514_10336"/>
<dbReference type="InterPro" id="IPR011990">
    <property type="entry name" value="TPR-like_helical_dom_sf"/>
</dbReference>
<dbReference type="OrthoDB" id="725917at2"/>
<dbReference type="Proteomes" id="UP000199440">
    <property type="component" value="Unassembled WGS sequence"/>
</dbReference>
<sequence>MKKIYKTLRWSVLSMSMLTVFSCSKSLDETNVSSNTLPEDKIDISFVLTDILTSTAKNEAETNYKAREVSAGSQYLQRDNVDFYSFYFVWDTKNFNSFYPILTNSKYIYDRAETEKEGDEKQFYQAVSLIMKSYTYGFLTSTFGDIPYSEAINGEERGDAFVPKYDAQEDIFVGILSDLRTANDMLKGVGTIGAVSSADVLYQGDATKWRKFANSLRLRFSMRLSEKTLSGLDPSAEIAAIAGNPTENPIMTDVADNAAVKWIGSASDNSFPGGPLSYTFRSEFYRRKPSATIVKDLIALKDPRLTTWIKPVDVQIFPGATDGTELVDGRVRRYTTVDIAGRNSDADLTNDVNTSLFVGLGVALSAPNDYNMGNTVTDVRSDITALDPDIYLGDSSNPHISYLSNIYSENANELAAALFMSSEETQFILAEASERGWIGGNALDYYTNGIERSFERWQIVDGASSAVYDEGSNSLETFDKAAYIANAQSIYTNATNKMEPIIHQKWIAGWLTSEAWFDWRRTGLPELEKNVIEGANGQDIPKRQILSDPFNEDNLTEATSRLQPAVNDQWSLMWLLQ</sequence>
<dbReference type="Pfam" id="PF12771">
    <property type="entry name" value="SusD-like_2"/>
    <property type="match status" value="2"/>
</dbReference>
<feature type="chain" id="PRO_5011758946" evidence="1">
    <location>
        <begin position="26"/>
        <end position="577"/>
    </location>
</feature>
<dbReference type="Gene3D" id="1.25.40.390">
    <property type="match status" value="2"/>
</dbReference>
<keyword evidence="3" id="KW-1185">Reference proteome</keyword>
<evidence type="ECO:0000256" key="1">
    <source>
        <dbReference type="SAM" id="SignalP"/>
    </source>
</evidence>
<dbReference type="AlphaFoldDB" id="A0A1G9N5B5"/>
<reference evidence="3" key="1">
    <citation type="submission" date="2016-10" db="EMBL/GenBank/DDBJ databases">
        <authorList>
            <person name="Varghese N."/>
            <person name="Submissions S."/>
        </authorList>
    </citation>
    <scope>NUCLEOTIDE SEQUENCE [LARGE SCALE GENOMIC DNA]</scope>
    <source>
        <strain evidence="3">DSM 19886</strain>
    </source>
</reference>
<feature type="signal peptide" evidence="1">
    <location>
        <begin position="1"/>
        <end position="25"/>
    </location>
</feature>
<gene>
    <name evidence="2" type="ORF">SAMN04488514_10336</name>
</gene>
<keyword evidence="1" id="KW-0732">Signal</keyword>
<name>A0A1G9N5B5_9FLAO</name>
<dbReference type="RefSeq" id="WP_089887254.1">
    <property type="nucleotide sequence ID" value="NZ_FNGV01000003.1"/>
</dbReference>